<dbReference type="PANTHER" id="PTHR46383:SF1">
    <property type="entry name" value="ASPARTATE AMINOTRANSFERASE"/>
    <property type="match status" value="1"/>
</dbReference>
<dbReference type="OrthoDB" id="9802328at2"/>
<dbReference type="Gene3D" id="3.90.1150.10">
    <property type="entry name" value="Aspartate Aminotransferase, domain 1"/>
    <property type="match status" value="1"/>
</dbReference>
<keyword evidence="5" id="KW-0663">Pyridoxal phosphate</keyword>
<dbReference type="GO" id="GO:0006520">
    <property type="term" value="P:amino acid metabolic process"/>
    <property type="evidence" value="ECO:0007669"/>
    <property type="project" value="InterPro"/>
</dbReference>
<gene>
    <name evidence="8" type="primary">aspC_1</name>
    <name evidence="8" type="ORF">ERS852448_00827</name>
</gene>
<dbReference type="Proteomes" id="UP000095492">
    <property type="component" value="Unassembled WGS sequence"/>
</dbReference>
<dbReference type="GeneID" id="42786640"/>
<dbReference type="InterPro" id="IPR004839">
    <property type="entry name" value="Aminotransferase_I/II_large"/>
</dbReference>
<keyword evidence="4 6" id="KW-0808">Transferase</keyword>
<dbReference type="GO" id="GO:0030170">
    <property type="term" value="F:pyridoxal phosphate binding"/>
    <property type="evidence" value="ECO:0007669"/>
    <property type="project" value="InterPro"/>
</dbReference>
<dbReference type="InterPro" id="IPR015424">
    <property type="entry name" value="PyrdxlP-dep_Trfase"/>
</dbReference>
<evidence type="ECO:0000313" key="9">
    <source>
        <dbReference type="Proteomes" id="UP000095492"/>
    </source>
</evidence>
<dbReference type="InterPro" id="IPR050596">
    <property type="entry name" value="AspAT/PAT-like"/>
</dbReference>
<dbReference type="PROSITE" id="PS00105">
    <property type="entry name" value="AA_TRANSFER_CLASS_1"/>
    <property type="match status" value="1"/>
</dbReference>
<keyword evidence="3 6" id="KW-0032">Aminotransferase</keyword>
<accession>A0A173S818</accession>
<comment type="similarity">
    <text evidence="2 6">Belongs to the class-I pyridoxal-phosphate-dependent aminotransferase family.</text>
</comment>
<sequence>MEFNRQISNVEPSKSVTLLTKTKELQKIDPEILNLTGGEPDFPTPKAICDTVVAELAAGHTHYSDSRGDAQLRARIARKLQEENHAPFQPENILITPGAKYAVYLTIRALINPGDEAIWLTPGWVSYPSIVEASGGIPVAVHLKYEENYRITAEALEAAVSDKTKLLIINYPNNPTGQILTEADIQALTVFLRKHPNIYVLSDEIYEKIVYDQKQIISLASIPEFFDRVVIVNGFSKCSAMTGWRLGYLACNTAMYQVVLKLFQHSISCTSGFLQRGALTAMDCVEKTEQMRQAYEKRKNLLVKGIHEIPGVELLTPAGAFYAWVKFDTDMDSETLCNDLLDKAKIAGVPGIAYGEEDCVCIRFSFAASEDVLRTMLERLKTYQTTHNDL</sequence>
<dbReference type="AlphaFoldDB" id="A0A173S818"/>
<dbReference type="FunFam" id="3.40.640.10:FF:000033">
    <property type="entry name" value="Aspartate aminotransferase"/>
    <property type="match status" value="1"/>
</dbReference>
<dbReference type="Pfam" id="PF00155">
    <property type="entry name" value="Aminotran_1_2"/>
    <property type="match status" value="1"/>
</dbReference>
<name>A0A173S818_EUBRA</name>
<dbReference type="CDD" id="cd00609">
    <property type="entry name" value="AAT_like"/>
    <property type="match status" value="1"/>
</dbReference>
<dbReference type="SUPFAM" id="SSF53383">
    <property type="entry name" value="PLP-dependent transferases"/>
    <property type="match status" value="1"/>
</dbReference>
<dbReference type="InterPro" id="IPR004838">
    <property type="entry name" value="NHTrfase_class1_PyrdxlP-BS"/>
</dbReference>
<dbReference type="InterPro" id="IPR015422">
    <property type="entry name" value="PyrdxlP-dep_Trfase_small"/>
</dbReference>
<dbReference type="STRING" id="39490.ERS852448_00827"/>
<dbReference type="GO" id="GO:0008483">
    <property type="term" value="F:transaminase activity"/>
    <property type="evidence" value="ECO:0007669"/>
    <property type="project" value="UniProtKB-KW"/>
</dbReference>
<evidence type="ECO:0000259" key="7">
    <source>
        <dbReference type="Pfam" id="PF00155"/>
    </source>
</evidence>
<evidence type="ECO:0000256" key="4">
    <source>
        <dbReference type="ARBA" id="ARBA00022679"/>
    </source>
</evidence>
<dbReference type="RefSeq" id="WP_021739214.1">
    <property type="nucleotide sequence ID" value="NZ_CABKSU010000057.1"/>
</dbReference>
<evidence type="ECO:0000256" key="3">
    <source>
        <dbReference type="ARBA" id="ARBA00022576"/>
    </source>
</evidence>
<dbReference type="PANTHER" id="PTHR46383">
    <property type="entry name" value="ASPARTATE AMINOTRANSFERASE"/>
    <property type="match status" value="1"/>
</dbReference>
<evidence type="ECO:0000313" key="8">
    <source>
        <dbReference type="EMBL" id="CUM86410.1"/>
    </source>
</evidence>
<proteinExistence type="inferred from homology"/>
<evidence type="ECO:0000256" key="2">
    <source>
        <dbReference type="ARBA" id="ARBA00007441"/>
    </source>
</evidence>
<reference evidence="8 9" key="1">
    <citation type="submission" date="2015-09" db="EMBL/GenBank/DDBJ databases">
        <authorList>
            <consortium name="Pathogen Informatics"/>
        </authorList>
    </citation>
    <scope>NUCLEOTIDE SEQUENCE [LARGE SCALE GENOMIC DNA]</scope>
    <source>
        <strain evidence="8 9">2789STDY5608891</strain>
    </source>
</reference>
<feature type="domain" description="Aminotransferase class I/classII large" evidence="7">
    <location>
        <begin position="31"/>
        <end position="380"/>
    </location>
</feature>
<evidence type="ECO:0000256" key="6">
    <source>
        <dbReference type="RuleBase" id="RU000481"/>
    </source>
</evidence>
<dbReference type="Gene3D" id="3.40.640.10">
    <property type="entry name" value="Type I PLP-dependent aspartate aminotransferase-like (Major domain)"/>
    <property type="match status" value="1"/>
</dbReference>
<dbReference type="EMBL" id="CYYA01000004">
    <property type="protein sequence ID" value="CUM86410.1"/>
    <property type="molecule type" value="Genomic_DNA"/>
</dbReference>
<evidence type="ECO:0000256" key="1">
    <source>
        <dbReference type="ARBA" id="ARBA00001933"/>
    </source>
</evidence>
<comment type="cofactor">
    <cofactor evidence="1 6">
        <name>pyridoxal 5'-phosphate</name>
        <dbReference type="ChEBI" id="CHEBI:597326"/>
    </cofactor>
</comment>
<organism evidence="8 9">
    <name type="scientific">Eubacterium ramulus</name>
    <dbReference type="NCBI Taxonomy" id="39490"/>
    <lineage>
        <taxon>Bacteria</taxon>
        <taxon>Bacillati</taxon>
        <taxon>Bacillota</taxon>
        <taxon>Clostridia</taxon>
        <taxon>Eubacteriales</taxon>
        <taxon>Eubacteriaceae</taxon>
        <taxon>Eubacterium</taxon>
    </lineage>
</organism>
<dbReference type="InterPro" id="IPR015421">
    <property type="entry name" value="PyrdxlP-dep_Trfase_major"/>
</dbReference>
<evidence type="ECO:0000256" key="5">
    <source>
        <dbReference type="ARBA" id="ARBA00022898"/>
    </source>
</evidence>
<dbReference type="EC" id="2.6.1.-" evidence="6"/>
<protein>
    <recommendedName>
        <fullName evidence="6">Aminotransferase</fullName>
        <ecNumber evidence="6">2.6.1.-</ecNumber>
    </recommendedName>
</protein>